<gene>
    <name evidence="2" type="ORF">tinsulaeT_37220</name>
</gene>
<accession>A0ABQ6GWZ7</accession>
<evidence type="ECO:0000256" key="1">
    <source>
        <dbReference type="SAM" id="MobiDB-lite"/>
    </source>
</evidence>
<evidence type="ECO:0000313" key="2">
    <source>
        <dbReference type="EMBL" id="GLX80382.1"/>
    </source>
</evidence>
<name>A0ABQ6GWZ7_9GAMM</name>
<reference evidence="2 3" key="1">
    <citation type="submission" date="2023-03" db="EMBL/GenBank/DDBJ databases">
        <title>Draft genome sequence of Thalassotalea insulae KCTC 62186T.</title>
        <authorList>
            <person name="Sawabe T."/>
        </authorList>
    </citation>
    <scope>NUCLEOTIDE SEQUENCE [LARGE SCALE GENOMIC DNA]</scope>
    <source>
        <strain evidence="2 3">KCTC 62186</strain>
    </source>
</reference>
<proteinExistence type="predicted"/>
<feature type="region of interest" description="Disordered" evidence="1">
    <location>
        <begin position="70"/>
        <end position="94"/>
    </location>
</feature>
<dbReference type="EMBL" id="BSST01000001">
    <property type="protein sequence ID" value="GLX80382.1"/>
    <property type="molecule type" value="Genomic_DNA"/>
</dbReference>
<sequence>MQRGSLMSISYHYQTDVALLIKNYLKKHPDSEDTVIGITDWWVKQQKFVDSMAAVDCALQVLESQGEVSSEERNNETYFKLTRKGSSKPPVNSL</sequence>
<organism evidence="2 3">
    <name type="scientific">Thalassotalea insulae</name>
    <dbReference type="NCBI Taxonomy" id="2056778"/>
    <lineage>
        <taxon>Bacteria</taxon>
        <taxon>Pseudomonadati</taxon>
        <taxon>Pseudomonadota</taxon>
        <taxon>Gammaproteobacteria</taxon>
        <taxon>Alteromonadales</taxon>
        <taxon>Colwelliaceae</taxon>
        <taxon>Thalassotalea</taxon>
    </lineage>
</organism>
<keyword evidence="3" id="KW-1185">Reference proteome</keyword>
<comment type="caution">
    <text evidence="2">The sequence shown here is derived from an EMBL/GenBank/DDBJ whole genome shotgun (WGS) entry which is preliminary data.</text>
</comment>
<dbReference type="Proteomes" id="UP001157186">
    <property type="component" value="Unassembled WGS sequence"/>
</dbReference>
<protein>
    <submittedName>
        <fullName evidence="2">Uncharacterized protein</fullName>
    </submittedName>
</protein>
<evidence type="ECO:0000313" key="3">
    <source>
        <dbReference type="Proteomes" id="UP001157186"/>
    </source>
</evidence>